<accession>A0A2S5RHX5</accession>
<name>A0A2S5RHX5_9PROT</name>
<keyword evidence="2" id="KW-1185">Reference proteome</keyword>
<proteinExistence type="predicted"/>
<sequence>MLSLIHEFDISLDCVYKDLNLVNKTVKILFWSQKMRCAFLSFVMYGTICNQDGF</sequence>
<gene>
    <name evidence="1" type="ORF">HCUR_00091</name>
</gene>
<reference evidence="1 2" key="1">
    <citation type="submission" date="2017-11" db="EMBL/GenBank/DDBJ databases">
        <title>Comparative genomic analysis of Holospora spp., intranuclear symbionts of paramecia.</title>
        <authorList>
            <person name="Garushyants S.K."/>
            <person name="Beliavskaya A."/>
            <person name="Malko D.B."/>
            <person name="Logacheva M.D."/>
            <person name="Rautian M.S."/>
            <person name="Gelfand M.S."/>
        </authorList>
    </citation>
    <scope>NUCLEOTIDE SEQUENCE [LARGE SCALE GENOMIC DNA]</scope>
    <source>
        <strain evidence="2">02AZ16</strain>
    </source>
</reference>
<comment type="caution">
    <text evidence="1">The sequence shown here is derived from an EMBL/GenBank/DDBJ whole genome shotgun (WGS) entry which is preliminary data.</text>
</comment>
<evidence type="ECO:0000313" key="1">
    <source>
        <dbReference type="EMBL" id="PPE06878.1"/>
    </source>
</evidence>
<organism evidence="1 2">
    <name type="scientific">Holospora curviuscula</name>
    <dbReference type="NCBI Taxonomy" id="1082868"/>
    <lineage>
        <taxon>Bacteria</taxon>
        <taxon>Pseudomonadati</taxon>
        <taxon>Pseudomonadota</taxon>
        <taxon>Alphaproteobacteria</taxon>
        <taxon>Holosporales</taxon>
        <taxon>Holosporaceae</taxon>
        <taxon>Holospora</taxon>
    </lineage>
</organism>
<protein>
    <submittedName>
        <fullName evidence="1">Uncharacterized protein</fullName>
    </submittedName>
</protein>
<dbReference type="AlphaFoldDB" id="A0A2S5RHX5"/>
<dbReference type="EMBL" id="PHHC01000014">
    <property type="protein sequence ID" value="PPE06878.1"/>
    <property type="molecule type" value="Genomic_DNA"/>
</dbReference>
<dbReference type="Proteomes" id="UP000239425">
    <property type="component" value="Unassembled WGS sequence"/>
</dbReference>
<evidence type="ECO:0000313" key="2">
    <source>
        <dbReference type="Proteomes" id="UP000239425"/>
    </source>
</evidence>